<evidence type="ECO:0008006" key="3">
    <source>
        <dbReference type="Google" id="ProtNLM"/>
    </source>
</evidence>
<sequence length="231" mass="26664">MSPEIEVVTPESFYALSEYKDVRIYTIKSDLRSSFYKLSKFQGAEQLSECDTDFLYCSLRTPPREPRRIRATRFLSVLDGIFANDHNSFISITAHSGTIKDILRLCQRDQHLFPHGPGLILPLTVAYTPLGAVERDGDLGARLFGDVFYKRKSEPPVTRNWLGTTDGMKVEVNGDFQEDEGWVEMLKQCGLRTEEQRKRFAQEKTEEDAKRMLRVLDIHEEAWNLIQQDII</sequence>
<evidence type="ECO:0000313" key="1">
    <source>
        <dbReference type="EMBL" id="KAF2007200.1"/>
    </source>
</evidence>
<dbReference type="AlphaFoldDB" id="A0A6A5WZM0"/>
<evidence type="ECO:0000313" key="2">
    <source>
        <dbReference type="Proteomes" id="UP000799779"/>
    </source>
</evidence>
<keyword evidence="2" id="KW-1185">Reference proteome</keyword>
<protein>
    <recommendedName>
        <fullName evidence="3">Phosphoglycerate mutase-like protein</fullName>
    </recommendedName>
</protein>
<dbReference type="EMBL" id="ML977557">
    <property type="protein sequence ID" value="KAF2007200.1"/>
    <property type="molecule type" value="Genomic_DNA"/>
</dbReference>
<dbReference type="Proteomes" id="UP000799779">
    <property type="component" value="Unassembled WGS sequence"/>
</dbReference>
<dbReference type="OrthoDB" id="496981at2759"/>
<name>A0A6A5WZM0_9PLEO</name>
<accession>A0A6A5WZM0</accession>
<organism evidence="1 2">
    <name type="scientific">Amniculicola lignicola CBS 123094</name>
    <dbReference type="NCBI Taxonomy" id="1392246"/>
    <lineage>
        <taxon>Eukaryota</taxon>
        <taxon>Fungi</taxon>
        <taxon>Dikarya</taxon>
        <taxon>Ascomycota</taxon>
        <taxon>Pezizomycotina</taxon>
        <taxon>Dothideomycetes</taxon>
        <taxon>Pleosporomycetidae</taxon>
        <taxon>Pleosporales</taxon>
        <taxon>Amniculicolaceae</taxon>
        <taxon>Amniculicola</taxon>
    </lineage>
</organism>
<gene>
    <name evidence="1" type="ORF">P154DRAFT_592417</name>
</gene>
<reference evidence="1" key="1">
    <citation type="journal article" date="2020" name="Stud. Mycol.">
        <title>101 Dothideomycetes genomes: a test case for predicting lifestyles and emergence of pathogens.</title>
        <authorList>
            <person name="Haridas S."/>
            <person name="Albert R."/>
            <person name="Binder M."/>
            <person name="Bloem J."/>
            <person name="Labutti K."/>
            <person name="Salamov A."/>
            <person name="Andreopoulos B."/>
            <person name="Baker S."/>
            <person name="Barry K."/>
            <person name="Bills G."/>
            <person name="Bluhm B."/>
            <person name="Cannon C."/>
            <person name="Castanera R."/>
            <person name="Culley D."/>
            <person name="Daum C."/>
            <person name="Ezra D."/>
            <person name="Gonzalez J."/>
            <person name="Henrissat B."/>
            <person name="Kuo A."/>
            <person name="Liang C."/>
            <person name="Lipzen A."/>
            <person name="Lutzoni F."/>
            <person name="Magnuson J."/>
            <person name="Mondo S."/>
            <person name="Nolan M."/>
            <person name="Ohm R."/>
            <person name="Pangilinan J."/>
            <person name="Park H.-J."/>
            <person name="Ramirez L."/>
            <person name="Alfaro M."/>
            <person name="Sun H."/>
            <person name="Tritt A."/>
            <person name="Yoshinaga Y."/>
            <person name="Zwiers L.-H."/>
            <person name="Turgeon B."/>
            <person name="Goodwin S."/>
            <person name="Spatafora J."/>
            <person name="Crous P."/>
            <person name="Grigoriev I."/>
        </authorList>
    </citation>
    <scope>NUCLEOTIDE SEQUENCE</scope>
    <source>
        <strain evidence="1">CBS 123094</strain>
    </source>
</reference>
<proteinExistence type="predicted"/>